<dbReference type="AlphaFoldDB" id="A0A1B4XFD2"/>
<dbReference type="GO" id="GO:0033786">
    <property type="term" value="F:heptose-1-phosphate adenylyltransferase activity"/>
    <property type="evidence" value="ECO:0007669"/>
    <property type="project" value="TreeGrafter"/>
</dbReference>
<dbReference type="Pfam" id="PF00294">
    <property type="entry name" value="PfkB"/>
    <property type="match status" value="1"/>
</dbReference>
<reference evidence="4 5" key="1">
    <citation type="submission" date="2015-05" db="EMBL/GenBank/DDBJ databases">
        <title>Complete genome sequence of a sulfur-oxidizing gammaproteobacterium strain HA5.</title>
        <authorList>
            <person name="Miura A."/>
            <person name="Kojima H."/>
            <person name="Fukui M."/>
        </authorList>
    </citation>
    <scope>NUCLEOTIDE SEQUENCE [LARGE SCALE GENOMIC DNA]</scope>
    <source>
        <strain evidence="4 5">HA5</strain>
    </source>
</reference>
<dbReference type="PANTHER" id="PTHR46969">
    <property type="entry name" value="BIFUNCTIONAL PROTEIN HLDE"/>
    <property type="match status" value="1"/>
</dbReference>
<keyword evidence="2" id="KW-0418">Kinase</keyword>
<dbReference type="InterPro" id="IPR029056">
    <property type="entry name" value="Ribokinase-like"/>
</dbReference>
<protein>
    <submittedName>
        <fullName evidence="4">Heptose 1-phosphate adenyltransferase, partial</fullName>
    </submittedName>
</protein>
<dbReference type="OrthoDB" id="9802794at2"/>
<evidence type="ECO:0000313" key="5">
    <source>
        <dbReference type="Proteomes" id="UP000243180"/>
    </source>
</evidence>
<dbReference type="FunCoup" id="A0A1B4XFD2">
    <property type="interactions" value="300"/>
</dbReference>
<name>A0A1B4XFD2_9GAMM</name>
<proteinExistence type="predicted"/>
<accession>A0A1B4XFD2</accession>
<dbReference type="Proteomes" id="UP000243180">
    <property type="component" value="Chromosome"/>
</dbReference>
<gene>
    <name evidence="4" type="ORF">SCL_1189</name>
</gene>
<dbReference type="GO" id="GO:0016773">
    <property type="term" value="F:phosphotransferase activity, alcohol group as acceptor"/>
    <property type="evidence" value="ECO:0007669"/>
    <property type="project" value="InterPro"/>
</dbReference>
<evidence type="ECO:0000313" key="4">
    <source>
        <dbReference type="EMBL" id="BAV33502.1"/>
    </source>
</evidence>
<sequence>MLPPLLEKIARAKVLVVGDVMLDRYLYGDVERISPEAPVPVVAVKEVKELPGGAANVARSVRTLGAGCTLFSISGDDGDADSLERLLGEADIRCQLHRDKLLNTTVKQRVISRHQQLLRIDFDCPASKDACVKLLDNYLKHVAEYDAVIISDYGKGGLGYIQEMIQAAHAAGRPVVVDPKGDDYSGYRGANLITPNRKEFEHVAGRFRDNVDLERKALAMAKELDLGGVLVTRGEDGMSLVEQDGRVLHIPARKREVFDVTGAGDTVIASIGCAWAVGSELGDALLLANVAAGIVVGKLGAATASPAEILQELSAQEG</sequence>
<dbReference type="InParanoid" id="A0A1B4XFD2"/>
<evidence type="ECO:0000259" key="3">
    <source>
        <dbReference type="Pfam" id="PF00294"/>
    </source>
</evidence>
<keyword evidence="1 4" id="KW-0808">Transferase</keyword>
<dbReference type="SUPFAM" id="SSF53613">
    <property type="entry name" value="Ribokinase-like"/>
    <property type="match status" value="1"/>
</dbReference>
<dbReference type="NCBIfam" id="TIGR02198">
    <property type="entry name" value="rfaE_dom_I"/>
    <property type="match status" value="1"/>
</dbReference>
<keyword evidence="5" id="KW-1185">Reference proteome</keyword>
<dbReference type="GO" id="GO:0033785">
    <property type="term" value="F:heptose 7-phosphate kinase activity"/>
    <property type="evidence" value="ECO:0007669"/>
    <property type="project" value="TreeGrafter"/>
</dbReference>
<dbReference type="InterPro" id="IPR002173">
    <property type="entry name" value="Carboh/pur_kinase_PfkB_CS"/>
</dbReference>
<dbReference type="GO" id="GO:0005829">
    <property type="term" value="C:cytosol"/>
    <property type="evidence" value="ECO:0007669"/>
    <property type="project" value="TreeGrafter"/>
</dbReference>
<dbReference type="InterPro" id="IPR011913">
    <property type="entry name" value="RfaE_dom_I"/>
</dbReference>
<dbReference type="InterPro" id="IPR011611">
    <property type="entry name" value="PfkB_dom"/>
</dbReference>
<evidence type="ECO:0000256" key="1">
    <source>
        <dbReference type="ARBA" id="ARBA00022679"/>
    </source>
</evidence>
<dbReference type="KEGG" id="slim:SCL_1189"/>
<dbReference type="Gene3D" id="3.40.1190.20">
    <property type="match status" value="1"/>
</dbReference>
<dbReference type="PROSITE" id="PS00583">
    <property type="entry name" value="PFKB_KINASES_1"/>
    <property type="match status" value="1"/>
</dbReference>
<dbReference type="EMBL" id="AP014879">
    <property type="protein sequence ID" value="BAV33502.1"/>
    <property type="molecule type" value="Genomic_DNA"/>
</dbReference>
<dbReference type="CDD" id="cd01172">
    <property type="entry name" value="RfaE_like"/>
    <property type="match status" value="1"/>
</dbReference>
<dbReference type="RefSeq" id="WP_096360350.1">
    <property type="nucleotide sequence ID" value="NZ_AP014879.1"/>
</dbReference>
<feature type="domain" description="Carbohydrate kinase PfkB" evidence="3">
    <location>
        <begin position="12"/>
        <end position="306"/>
    </location>
</feature>
<organism evidence="4 5">
    <name type="scientific">Sulfuricaulis limicola</name>
    <dbReference type="NCBI Taxonomy" id="1620215"/>
    <lineage>
        <taxon>Bacteria</taxon>
        <taxon>Pseudomonadati</taxon>
        <taxon>Pseudomonadota</taxon>
        <taxon>Gammaproteobacteria</taxon>
        <taxon>Acidiferrobacterales</taxon>
        <taxon>Acidiferrobacteraceae</taxon>
        <taxon>Sulfuricaulis</taxon>
    </lineage>
</organism>
<dbReference type="PANTHER" id="PTHR46969:SF1">
    <property type="entry name" value="BIFUNCTIONAL PROTEIN HLDE"/>
    <property type="match status" value="1"/>
</dbReference>
<evidence type="ECO:0000256" key="2">
    <source>
        <dbReference type="ARBA" id="ARBA00022777"/>
    </source>
</evidence>
<dbReference type="FunFam" id="3.40.1190.20:FF:000002">
    <property type="entry name" value="Bifunctional protein HldE"/>
    <property type="match status" value="1"/>
</dbReference>